<dbReference type="GO" id="GO:0016779">
    <property type="term" value="F:nucleotidyltransferase activity"/>
    <property type="evidence" value="ECO:0007669"/>
    <property type="project" value="UniProtKB-ARBA"/>
</dbReference>
<keyword evidence="3" id="KW-1185">Reference proteome</keyword>
<gene>
    <name evidence="2" type="ORF">ASJ30_00520</name>
</gene>
<dbReference type="SUPFAM" id="SSF53448">
    <property type="entry name" value="Nucleotide-diphospho-sugar transferases"/>
    <property type="match status" value="1"/>
</dbReference>
<dbReference type="InterPro" id="IPR029044">
    <property type="entry name" value="Nucleotide-diphossugar_trans"/>
</dbReference>
<sequence length="186" mass="19441">MALVHGLLLAAGAGRRMGRPKALVTDPDGTSWLARAVSVLDEGGCAATLVVLGASGEQAELDLPRTSWTHCPDWAKGVGHSLRHGLRVLGEGEADAALIHLVDLPDVTAAVARRLLGGEVGSGALRRAVYSGRPGHPVLLGRDHWAPLVAELDGDRGAADYLRRRDAETVECADLATGQDVDQPQA</sequence>
<dbReference type="PANTHER" id="PTHR43777">
    <property type="entry name" value="MOLYBDENUM COFACTOR CYTIDYLYLTRANSFERASE"/>
    <property type="match status" value="1"/>
</dbReference>
<proteinExistence type="predicted"/>
<evidence type="ECO:0000313" key="2">
    <source>
        <dbReference type="EMBL" id="APH00199.1"/>
    </source>
</evidence>
<dbReference type="Gene3D" id="3.90.550.10">
    <property type="entry name" value="Spore Coat Polysaccharide Biosynthesis Protein SpsA, Chain A"/>
    <property type="match status" value="1"/>
</dbReference>
<dbReference type="RefSeq" id="WP_072623378.1">
    <property type="nucleotide sequence ID" value="NZ_CP013290.1"/>
</dbReference>
<feature type="domain" description="MobA-like NTP transferase" evidence="1">
    <location>
        <begin position="6"/>
        <end position="165"/>
    </location>
</feature>
<dbReference type="Proteomes" id="UP000182938">
    <property type="component" value="Chromosome"/>
</dbReference>
<evidence type="ECO:0000313" key="3">
    <source>
        <dbReference type="Proteomes" id="UP000182938"/>
    </source>
</evidence>
<protein>
    <recommendedName>
        <fullName evidence="1">MobA-like NTP transferase domain-containing protein</fullName>
    </recommendedName>
</protein>
<reference evidence="2 3" key="1">
    <citation type="submission" date="2015-11" db="EMBL/GenBank/DDBJ databases">
        <authorList>
            <person name="Zhang Y."/>
            <person name="Guo Z."/>
        </authorList>
    </citation>
    <scope>NUCLEOTIDE SEQUENCE [LARGE SCALE GENOMIC DNA]</scope>
    <source>
        <strain evidence="2 3">YFY001</strain>
    </source>
</reference>
<dbReference type="Pfam" id="PF12804">
    <property type="entry name" value="NTP_transf_3"/>
    <property type="match status" value="1"/>
</dbReference>
<evidence type="ECO:0000259" key="1">
    <source>
        <dbReference type="Pfam" id="PF12804"/>
    </source>
</evidence>
<name>A0A1L3MCU0_9MICO</name>
<dbReference type="PANTHER" id="PTHR43777:SF1">
    <property type="entry name" value="MOLYBDENUM COFACTOR CYTIDYLYLTRANSFERASE"/>
    <property type="match status" value="1"/>
</dbReference>
<dbReference type="KEGG" id="jte:ASJ30_00520"/>
<organism evidence="2 3">
    <name type="scientific">Janibacter indicus</name>
    <dbReference type="NCBI Taxonomy" id="857417"/>
    <lineage>
        <taxon>Bacteria</taxon>
        <taxon>Bacillati</taxon>
        <taxon>Actinomycetota</taxon>
        <taxon>Actinomycetes</taxon>
        <taxon>Micrococcales</taxon>
        <taxon>Intrasporangiaceae</taxon>
        <taxon>Janibacter</taxon>
    </lineage>
</organism>
<dbReference type="InterPro" id="IPR025877">
    <property type="entry name" value="MobA-like_NTP_Trfase"/>
</dbReference>
<dbReference type="CDD" id="cd04182">
    <property type="entry name" value="GT_2_like_f"/>
    <property type="match status" value="1"/>
</dbReference>
<dbReference type="EMBL" id="CP013290">
    <property type="protein sequence ID" value="APH00199.1"/>
    <property type="molecule type" value="Genomic_DNA"/>
</dbReference>
<dbReference type="AlphaFoldDB" id="A0A1L3MCU0"/>
<accession>A0A1L3MCU0</accession>